<name>A0A3S2U748_ORYJA</name>
<dbReference type="EMBL" id="CM012450">
    <property type="protein sequence ID" value="RVE64339.1"/>
    <property type="molecule type" value="Genomic_DNA"/>
</dbReference>
<sequence length="120" mass="12517">MGFCRSGDPASPLLVPLLSHLVSVGPPEGSASSSLTPPSAFISEAPPDRPLPVPPAVNPHRKWVAAGPLARRRSIAQQAGSLFSYDDDSTAAETPPPPPERRLHLWVPENEAGLSCGVGP</sequence>
<evidence type="ECO:0000313" key="3">
    <source>
        <dbReference type="Proteomes" id="UP000283210"/>
    </source>
</evidence>
<evidence type="ECO:0000313" key="2">
    <source>
        <dbReference type="EMBL" id="RVE64339.1"/>
    </source>
</evidence>
<organism evidence="2 3">
    <name type="scientific">Oryzias javanicus</name>
    <name type="common">Javanese ricefish</name>
    <name type="synonym">Aplocheilus javanicus</name>
    <dbReference type="NCBI Taxonomy" id="123683"/>
    <lineage>
        <taxon>Eukaryota</taxon>
        <taxon>Metazoa</taxon>
        <taxon>Chordata</taxon>
        <taxon>Craniata</taxon>
        <taxon>Vertebrata</taxon>
        <taxon>Euteleostomi</taxon>
        <taxon>Actinopterygii</taxon>
        <taxon>Neopterygii</taxon>
        <taxon>Teleostei</taxon>
        <taxon>Neoteleostei</taxon>
        <taxon>Acanthomorphata</taxon>
        <taxon>Ovalentaria</taxon>
        <taxon>Atherinomorphae</taxon>
        <taxon>Beloniformes</taxon>
        <taxon>Adrianichthyidae</taxon>
        <taxon>Oryziinae</taxon>
        <taxon>Oryzias</taxon>
    </lineage>
</organism>
<reference evidence="2 3" key="2">
    <citation type="submission" date="2019-01" db="EMBL/GenBank/DDBJ databases">
        <title>A chromosome length genome reference of the Java medaka (oryzias javanicus).</title>
        <authorList>
            <person name="Herpin A."/>
            <person name="Takehana Y."/>
            <person name="Naruse K."/>
            <person name="Ansai S."/>
            <person name="Kawaguchi M."/>
        </authorList>
    </citation>
    <scope>NUCLEOTIDE SEQUENCE [LARGE SCALE GENOMIC DNA]</scope>
    <source>
        <strain evidence="2">RS831</strain>
        <tissue evidence="2">Whole body</tissue>
    </source>
</reference>
<evidence type="ECO:0000256" key="1">
    <source>
        <dbReference type="SAM" id="MobiDB-lite"/>
    </source>
</evidence>
<keyword evidence="3" id="KW-1185">Reference proteome</keyword>
<dbReference type="AlphaFoldDB" id="A0A3S2U748"/>
<dbReference type="Proteomes" id="UP000283210">
    <property type="component" value="Chromosome 14"/>
</dbReference>
<protein>
    <submittedName>
        <fullName evidence="2">Uncharacterized protein</fullName>
    </submittedName>
</protein>
<feature type="region of interest" description="Disordered" evidence="1">
    <location>
        <begin position="80"/>
        <end position="103"/>
    </location>
</feature>
<reference evidence="2 3" key="1">
    <citation type="submission" date="2018-11" db="EMBL/GenBank/DDBJ databases">
        <authorList>
            <person name="Lopez-Roques C."/>
            <person name="Donnadieu C."/>
            <person name="Bouchez O."/>
            <person name="Klopp C."/>
            <person name="Cabau C."/>
            <person name="Zahm M."/>
        </authorList>
    </citation>
    <scope>NUCLEOTIDE SEQUENCE [LARGE SCALE GENOMIC DNA]</scope>
    <source>
        <strain evidence="2">RS831</strain>
        <tissue evidence="2">Whole body</tissue>
    </source>
</reference>
<accession>A0A3S2U748</accession>
<feature type="region of interest" description="Disordered" evidence="1">
    <location>
        <begin position="25"/>
        <end position="56"/>
    </location>
</feature>
<gene>
    <name evidence="2" type="ORF">OJAV_G00145300</name>
</gene>
<proteinExistence type="predicted"/>